<feature type="transmembrane region" description="Helical" evidence="5">
    <location>
        <begin position="6"/>
        <end position="25"/>
    </location>
</feature>
<evidence type="ECO:0000256" key="2">
    <source>
        <dbReference type="ARBA" id="ARBA00022692"/>
    </source>
</evidence>
<dbReference type="EMBL" id="CAJOBP010000303">
    <property type="protein sequence ID" value="CAF4158604.1"/>
    <property type="molecule type" value="Genomic_DNA"/>
</dbReference>
<evidence type="ECO:0000313" key="7">
    <source>
        <dbReference type="Proteomes" id="UP000663873"/>
    </source>
</evidence>
<reference evidence="6" key="1">
    <citation type="submission" date="2021-02" db="EMBL/GenBank/DDBJ databases">
        <authorList>
            <person name="Nowell W R."/>
        </authorList>
    </citation>
    <scope>NUCLEOTIDE SEQUENCE</scope>
</reference>
<dbReference type="Pfam" id="PF00854">
    <property type="entry name" value="PTR2"/>
    <property type="match status" value="1"/>
</dbReference>
<protein>
    <submittedName>
        <fullName evidence="6">Uncharacterized protein</fullName>
    </submittedName>
</protein>
<dbReference type="GO" id="GO:0022857">
    <property type="term" value="F:transmembrane transporter activity"/>
    <property type="evidence" value="ECO:0007669"/>
    <property type="project" value="InterPro"/>
</dbReference>
<evidence type="ECO:0000256" key="1">
    <source>
        <dbReference type="ARBA" id="ARBA00004141"/>
    </source>
</evidence>
<sequence length="122" mass="13720">MLWQTVQYLLLTIAEILVSITGLVFAYSQSPKRYKSVIMSAWLFTTAIGDLIVAVVAEARAVRNQSIEFFLFSGLMTFGAVVFAALVSFYKEYIPPHHESEDQQLIISPNAIETEDEIQLSK</sequence>
<organism evidence="6 7">
    <name type="scientific">Rotaria socialis</name>
    <dbReference type="NCBI Taxonomy" id="392032"/>
    <lineage>
        <taxon>Eukaryota</taxon>
        <taxon>Metazoa</taxon>
        <taxon>Spiralia</taxon>
        <taxon>Gnathifera</taxon>
        <taxon>Rotifera</taxon>
        <taxon>Eurotatoria</taxon>
        <taxon>Bdelloidea</taxon>
        <taxon>Philodinida</taxon>
        <taxon>Philodinidae</taxon>
        <taxon>Rotaria</taxon>
    </lineage>
</organism>
<feature type="transmembrane region" description="Helical" evidence="5">
    <location>
        <begin position="69"/>
        <end position="90"/>
    </location>
</feature>
<gene>
    <name evidence="6" type="ORF">UJA718_LOCUS3918</name>
</gene>
<dbReference type="Proteomes" id="UP000663873">
    <property type="component" value="Unassembled WGS sequence"/>
</dbReference>
<name>A0A819YR36_9BILA</name>
<evidence type="ECO:0000313" key="6">
    <source>
        <dbReference type="EMBL" id="CAF4158604.1"/>
    </source>
</evidence>
<dbReference type="InterPro" id="IPR036259">
    <property type="entry name" value="MFS_trans_sf"/>
</dbReference>
<dbReference type="AlphaFoldDB" id="A0A819YR36"/>
<comment type="caution">
    <text evidence="6">The sequence shown here is derived from an EMBL/GenBank/DDBJ whole genome shotgun (WGS) entry which is preliminary data.</text>
</comment>
<keyword evidence="4 5" id="KW-0472">Membrane</keyword>
<evidence type="ECO:0000256" key="3">
    <source>
        <dbReference type="ARBA" id="ARBA00022989"/>
    </source>
</evidence>
<evidence type="ECO:0000256" key="4">
    <source>
        <dbReference type="ARBA" id="ARBA00023136"/>
    </source>
</evidence>
<keyword evidence="7" id="KW-1185">Reference proteome</keyword>
<comment type="subcellular location">
    <subcellularLocation>
        <location evidence="1">Membrane</location>
        <topology evidence="1">Multi-pass membrane protein</topology>
    </subcellularLocation>
</comment>
<dbReference type="InterPro" id="IPR000109">
    <property type="entry name" value="POT_fam"/>
</dbReference>
<dbReference type="Gene3D" id="1.20.1250.20">
    <property type="entry name" value="MFS general substrate transporter like domains"/>
    <property type="match status" value="1"/>
</dbReference>
<accession>A0A819YR36</accession>
<keyword evidence="3 5" id="KW-1133">Transmembrane helix</keyword>
<proteinExistence type="predicted"/>
<dbReference type="GO" id="GO:0016020">
    <property type="term" value="C:membrane"/>
    <property type="evidence" value="ECO:0007669"/>
    <property type="project" value="UniProtKB-SubCell"/>
</dbReference>
<keyword evidence="2 5" id="KW-0812">Transmembrane</keyword>
<feature type="transmembrane region" description="Helical" evidence="5">
    <location>
        <begin position="37"/>
        <end position="57"/>
    </location>
</feature>
<evidence type="ECO:0000256" key="5">
    <source>
        <dbReference type="SAM" id="Phobius"/>
    </source>
</evidence>